<dbReference type="Pfam" id="PF13181">
    <property type="entry name" value="TPR_8"/>
    <property type="match status" value="1"/>
</dbReference>
<name>A0A4Q0XMM7_9FLAO</name>
<feature type="transmembrane region" description="Helical" evidence="1">
    <location>
        <begin position="12"/>
        <end position="38"/>
    </location>
</feature>
<protein>
    <submittedName>
        <fullName evidence="2">Uncharacterized protein</fullName>
    </submittedName>
</protein>
<comment type="caution">
    <text evidence="2">The sequence shown here is derived from an EMBL/GenBank/DDBJ whole genome shotgun (WGS) entry which is preliminary data.</text>
</comment>
<keyword evidence="3" id="KW-1185">Reference proteome</keyword>
<dbReference type="InterPro" id="IPR019734">
    <property type="entry name" value="TPR_rpt"/>
</dbReference>
<organism evidence="2 3">
    <name type="scientific">Gelidibacter gilvus</name>
    <dbReference type="NCBI Taxonomy" id="59602"/>
    <lineage>
        <taxon>Bacteria</taxon>
        <taxon>Pseudomonadati</taxon>
        <taxon>Bacteroidota</taxon>
        <taxon>Flavobacteriia</taxon>
        <taxon>Flavobacteriales</taxon>
        <taxon>Flavobacteriaceae</taxon>
        <taxon>Gelidibacter</taxon>
    </lineage>
</organism>
<dbReference type="InterPro" id="IPR011990">
    <property type="entry name" value="TPR-like_helical_dom_sf"/>
</dbReference>
<dbReference type="PANTHER" id="PTHR12558">
    <property type="entry name" value="CELL DIVISION CYCLE 16,23,27"/>
    <property type="match status" value="1"/>
</dbReference>
<dbReference type="PANTHER" id="PTHR12558:SF33">
    <property type="entry name" value="BLL7664 PROTEIN"/>
    <property type="match status" value="1"/>
</dbReference>
<feature type="transmembrane region" description="Helical" evidence="1">
    <location>
        <begin position="93"/>
        <end position="109"/>
    </location>
</feature>
<evidence type="ECO:0000256" key="1">
    <source>
        <dbReference type="SAM" id="Phobius"/>
    </source>
</evidence>
<keyword evidence="1" id="KW-0472">Membrane</keyword>
<gene>
    <name evidence="2" type="ORF">ESZ48_01965</name>
</gene>
<accession>A0A4Q0XMM7</accession>
<sequence length="587" mass="66153">MKKLIQELQRRNVIKSALAYLVFAWLITQVMAIIIPAFDLHTVLLKTAIVVLSIGFPLWLIFSWVYEITPDGIKKTVDVDPEVSIAPQTSNRLNYVIIAGLVIVIGLLIKSNLLPSASAENEPKAAAIEVESDKSIAVLAFADMSPEKDQEYFSDGISEEILNLLVKIPNLKVISRTSSFSYKGKDAKIKKIGEELHVNHVLEGSIRKSGNTFRITAQLIDVNTGAHIWSETYDRQMEDIFKIQDEIATKVTEQLKVSILGTSLTSKKVDPEAYNLLLKARKLSNQYSSISVKNAMKLVEESIAIDSTYAPSWAELSSLFYMSGFNFITMPMDEALREGKLAAQKAIDLDPNYVGGYLRLSKCELASWDFKSASQLIEKAKKLEPNNIYVIYAQSDFAKTIGKVDSAIALTLKMKDIDPLVDVTYDIGLYYWMKGKFGQAEESMIPYVFLYPNDINANHMMGEVQISLGHPEKALEYFEKVTEPFWQLYQKSKAVYAMGNTQEADALLKKLIADWGDVAWPNIADVYALRGEKDEAFKWLELAFDNRDASLLEILNYPSMKNLWGDSRWNTFINKLGLPKDHGFHMD</sequence>
<feature type="transmembrane region" description="Helical" evidence="1">
    <location>
        <begin position="44"/>
        <end position="66"/>
    </location>
</feature>
<dbReference type="AlphaFoldDB" id="A0A4Q0XMM7"/>
<dbReference type="SUPFAM" id="SSF48452">
    <property type="entry name" value="TPR-like"/>
    <property type="match status" value="1"/>
</dbReference>
<dbReference type="OrthoDB" id="9779074at2"/>
<dbReference type="RefSeq" id="WP_129015620.1">
    <property type="nucleotide sequence ID" value="NZ_SDDZ01000001.1"/>
</dbReference>
<dbReference type="Gene3D" id="3.40.50.10070">
    <property type="entry name" value="TolB, N-terminal domain"/>
    <property type="match status" value="1"/>
</dbReference>
<reference evidence="2 3" key="1">
    <citation type="submission" date="2019-01" db="EMBL/GenBank/DDBJ databases">
        <title>Genome sequence of the Antarctic species Gelidibacter gilvus ACAM 158(T).</title>
        <authorList>
            <person name="Bowman J.P."/>
        </authorList>
    </citation>
    <scope>NUCLEOTIDE SEQUENCE [LARGE SCALE GENOMIC DNA]</scope>
    <source>
        <strain evidence="2 3">IC158</strain>
    </source>
</reference>
<evidence type="ECO:0000313" key="3">
    <source>
        <dbReference type="Proteomes" id="UP000289792"/>
    </source>
</evidence>
<evidence type="ECO:0000313" key="2">
    <source>
        <dbReference type="EMBL" id="RXJ52486.1"/>
    </source>
</evidence>
<dbReference type="Proteomes" id="UP000289792">
    <property type="component" value="Unassembled WGS sequence"/>
</dbReference>
<dbReference type="Gene3D" id="1.25.40.10">
    <property type="entry name" value="Tetratricopeptide repeat domain"/>
    <property type="match status" value="1"/>
</dbReference>
<keyword evidence="1" id="KW-0812">Transmembrane</keyword>
<dbReference type="EMBL" id="SDDZ01000001">
    <property type="protein sequence ID" value="RXJ52486.1"/>
    <property type="molecule type" value="Genomic_DNA"/>
</dbReference>
<keyword evidence="1" id="KW-1133">Transmembrane helix</keyword>
<proteinExistence type="predicted"/>